<evidence type="ECO:0000256" key="1">
    <source>
        <dbReference type="SAM" id="Phobius"/>
    </source>
</evidence>
<dbReference type="InterPro" id="IPR012902">
    <property type="entry name" value="N_methyl_site"/>
</dbReference>
<proteinExistence type="predicted"/>
<feature type="transmembrane region" description="Helical" evidence="1">
    <location>
        <begin position="12"/>
        <end position="32"/>
    </location>
</feature>
<evidence type="ECO:0000313" key="2">
    <source>
        <dbReference type="EMBL" id="KKQ23197.1"/>
    </source>
</evidence>
<dbReference type="SUPFAM" id="SSF54523">
    <property type="entry name" value="Pili subunits"/>
    <property type="match status" value="1"/>
</dbReference>
<keyword evidence="1" id="KW-0812">Transmembrane</keyword>
<reference evidence="2 3" key="1">
    <citation type="journal article" date="2015" name="Nature">
        <title>rRNA introns, odd ribosomes, and small enigmatic genomes across a large radiation of phyla.</title>
        <authorList>
            <person name="Brown C.T."/>
            <person name="Hug L.A."/>
            <person name="Thomas B.C."/>
            <person name="Sharon I."/>
            <person name="Castelle C.J."/>
            <person name="Singh A."/>
            <person name="Wilkins M.J."/>
            <person name="Williams K.H."/>
            <person name="Banfield J.F."/>
        </authorList>
    </citation>
    <scope>NUCLEOTIDE SEQUENCE [LARGE SCALE GENOMIC DNA]</scope>
</reference>
<dbReference type="Proteomes" id="UP000034044">
    <property type="component" value="Unassembled WGS sequence"/>
</dbReference>
<dbReference type="InterPro" id="IPR045584">
    <property type="entry name" value="Pilin-like"/>
</dbReference>
<gene>
    <name evidence="2" type="ORF">US36_C0003G0031</name>
</gene>
<dbReference type="NCBIfam" id="TIGR02532">
    <property type="entry name" value="IV_pilin_GFxxxE"/>
    <property type="match status" value="1"/>
</dbReference>
<dbReference type="Pfam" id="PF07963">
    <property type="entry name" value="N_methyl"/>
    <property type="match status" value="1"/>
</dbReference>
<comment type="caution">
    <text evidence="2">The sequence shown here is derived from an EMBL/GenBank/DDBJ whole genome shotgun (WGS) entry which is preliminary data.</text>
</comment>
<dbReference type="AlphaFoldDB" id="A0A0G0FZG0"/>
<sequence>MNKKNGEKGFTIVELLVVIGIIAILSVGLVFYGRTAERQLILFKEQQKIITNLQKAKSLAINTFNDQTVPCGYGVHFEIPVTYFIFKEESPSSNPTCSDIDFIYTDPLVNPSSKDEIFGQKEKLDPAVKFNKLINAGNYNFGDIIFMPPDPTVYIDGDSGIVYGLIEVATIDDTASAIIKVNNFGQITSQ</sequence>
<keyword evidence="1" id="KW-1133">Transmembrane helix</keyword>
<keyword evidence="1" id="KW-0472">Membrane</keyword>
<dbReference type="EMBL" id="LBSR01000003">
    <property type="protein sequence ID" value="KKQ23197.1"/>
    <property type="molecule type" value="Genomic_DNA"/>
</dbReference>
<organism evidence="2 3">
    <name type="scientific">Candidatus Wolfebacteria bacterium GW2011_GWC1_37_10</name>
    <dbReference type="NCBI Taxonomy" id="1619010"/>
    <lineage>
        <taxon>Bacteria</taxon>
        <taxon>Candidatus Wolfeibacteriota</taxon>
    </lineage>
</organism>
<evidence type="ECO:0000313" key="3">
    <source>
        <dbReference type="Proteomes" id="UP000034044"/>
    </source>
</evidence>
<evidence type="ECO:0008006" key="4">
    <source>
        <dbReference type="Google" id="ProtNLM"/>
    </source>
</evidence>
<protein>
    <recommendedName>
        <fullName evidence="4">Prepilin-type N-terminal cleavage/methylation domain-containing protein</fullName>
    </recommendedName>
</protein>
<accession>A0A0G0FZG0</accession>
<name>A0A0G0FZG0_9BACT</name>